<evidence type="ECO:0000313" key="1">
    <source>
        <dbReference type="EMBL" id="TLM96847.1"/>
    </source>
</evidence>
<gene>
    <name evidence="1" type="ORF">FDY95_02325</name>
</gene>
<evidence type="ECO:0000313" key="2">
    <source>
        <dbReference type="Proteomes" id="UP000305517"/>
    </source>
</evidence>
<name>A0A5R8WWE0_9BACT</name>
<protein>
    <submittedName>
        <fullName evidence="1">Uncharacterized protein</fullName>
    </submittedName>
</protein>
<keyword evidence="2" id="KW-1185">Reference proteome</keyword>
<dbReference type="Proteomes" id="UP000305517">
    <property type="component" value="Unassembled WGS sequence"/>
</dbReference>
<dbReference type="AlphaFoldDB" id="A0A5R8WWE0"/>
<sequence length="95" mass="10975">MPLYTFFFDYRCTTFTSQVHAEKPEHAPSNWAEQQTSLLLKVPGIGRKTIVRLLSDLAEPENHPTAIPWLHNAYHLSVLIRGYTAFIDFVKTEEE</sequence>
<organism evidence="1 2">
    <name type="scientific">Hymenobacter jeollabukensis</name>
    <dbReference type="NCBI Taxonomy" id="2025313"/>
    <lineage>
        <taxon>Bacteria</taxon>
        <taxon>Pseudomonadati</taxon>
        <taxon>Bacteroidota</taxon>
        <taxon>Cytophagia</taxon>
        <taxon>Cytophagales</taxon>
        <taxon>Hymenobacteraceae</taxon>
        <taxon>Hymenobacter</taxon>
    </lineage>
</organism>
<dbReference type="OrthoDB" id="7596925at2"/>
<dbReference type="RefSeq" id="WP_138075095.1">
    <property type="nucleotide sequence ID" value="NZ_VAJM01000001.1"/>
</dbReference>
<reference evidence="1 2" key="1">
    <citation type="submission" date="2019-05" db="EMBL/GenBank/DDBJ databases">
        <title>Hymenobacter edaphi sp. nov., isolated from abandoned arsenic-contaminated farmland soil.</title>
        <authorList>
            <person name="Nie L."/>
        </authorList>
    </citation>
    <scope>NUCLEOTIDE SEQUENCE [LARGE SCALE GENOMIC DNA]</scope>
    <source>
        <strain evidence="1 2">1-3-3-8</strain>
    </source>
</reference>
<accession>A0A5R8WWE0</accession>
<proteinExistence type="predicted"/>
<dbReference type="EMBL" id="VAJM01000001">
    <property type="protein sequence ID" value="TLM96847.1"/>
    <property type="molecule type" value="Genomic_DNA"/>
</dbReference>
<comment type="caution">
    <text evidence="1">The sequence shown here is derived from an EMBL/GenBank/DDBJ whole genome shotgun (WGS) entry which is preliminary data.</text>
</comment>